<dbReference type="InterPro" id="IPR047198">
    <property type="entry name" value="DDP-like_NUDIX"/>
</dbReference>
<evidence type="ECO:0000313" key="7">
    <source>
        <dbReference type="Proteomes" id="UP000248916"/>
    </source>
</evidence>
<sequence>MDLSGPMIRPMNVPPNGKRDVRTQFGALCWRVRKNKVQVLLVTSRRTRRWVVPKGWPMDGATPAEAAATEAFEEAGVKGKVDDRCIGIFTYTKEMSGDDLPCVVAVFPLQTKTVLDDWPERDERRRRWTTPSKASALVQEPELARILKDFDPRRIRR</sequence>
<keyword evidence="3" id="KW-0378">Hydrolase</keyword>
<name>A0A2W7NDZ2_9RHOB</name>
<reference evidence="6 7" key="1">
    <citation type="submission" date="2018-06" db="EMBL/GenBank/DDBJ databases">
        <title>Genomic Encyclopedia of Archaeal and Bacterial Type Strains, Phase II (KMG-II): from individual species to whole genera.</title>
        <authorList>
            <person name="Goeker M."/>
        </authorList>
    </citation>
    <scope>NUCLEOTIDE SEQUENCE [LARGE SCALE GENOMIC DNA]</scope>
    <source>
        <strain evidence="6 7">DSM 22009</strain>
    </source>
</reference>
<dbReference type="GO" id="GO:0005737">
    <property type="term" value="C:cytoplasm"/>
    <property type="evidence" value="ECO:0007669"/>
    <property type="project" value="TreeGrafter"/>
</dbReference>
<organism evidence="6 7">
    <name type="scientific">Palleronia aestuarii</name>
    <dbReference type="NCBI Taxonomy" id="568105"/>
    <lineage>
        <taxon>Bacteria</taxon>
        <taxon>Pseudomonadati</taxon>
        <taxon>Pseudomonadota</taxon>
        <taxon>Alphaproteobacteria</taxon>
        <taxon>Rhodobacterales</taxon>
        <taxon>Roseobacteraceae</taxon>
        <taxon>Palleronia</taxon>
    </lineage>
</organism>
<dbReference type="EMBL" id="QKZL01000007">
    <property type="protein sequence ID" value="PZX16317.1"/>
    <property type="molecule type" value="Genomic_DNA"/>
</dbReference>
<comment type="caution">
    <text evidence="6">The sequence shown here is derived from an EMBL/GenBank/DDBJ whole genome shotgun (WGS) entry which is preliminary data.</text>
</comment>
<dbReference type="GO" id="GO:0016462">
    <property type="term" value="F:pyrophosphatase activity"/>
    <property type="evidence" value="ECO:0007669"/>
    <property type="project" value="InterPro"/>
</dbReference>
<dbReference type="Proteomes" id="UP000248916">
    <property type="component" value="Unassembled WGS sequence"/>
</dbReference>
<protein>
    <submittedName>
        <fullName evidence="6">8-oxo-dGTP pyrophosphatase MutT (NUDIX family)</fullName>
    </submittedName>
</protein>
<keyword evidence="2" id="KW-0479">Metal-binding</keyword>
<dbReference type="CDD" id="cd04666">
    <property type="entry name" value="NUDIX_DIPP2_like_Nudt4"/>
    <property type="match status" value="1"/>
</dbReference>
<gene>
    <name evidence="6" type="ORF">LX81_02169</name>
</gene>
<dbReference type="SUPFAM" id="SSF55811">
    <property type="entry name" value="Nudix"/>
    <property type="match status" value="1"/>
</dbReference>
<dbReference type="Gene3D" id="3.90.79.10">
    <property type="entry name" value="Nucleoside Triphosphate Pyrophosphohydrolase"/>
    <property type="match status" value="1"/>
</dbReference>
<accession>A0A2W7NDZ2</accession>
<keyword evidence="7" id="KW-1185">Reference proteome</keyword>
<dbReference type="InterPro" id="IPR000086">
    <property type="entry name" value="NUDIX_hydrolase_dom"/>
</dbReference>
<feature type="domain" description="Nudix hydrolase" evidence="5">
    <location>
        <begin position="22"/>
        <end position="151"/>
    </location>
</feature>
<proteinExistence type="predicted"/>
<evidence type="ECO:0000256" key="3">
    <source>
        <dbReference type="ARBA" id="ARBA00022801"/>
    </source>
</evidence>
<dbReference type="PANTHER" id="PTHR12629">
    <property type="entry name" value="DIPHOSPHOINOSITOL POLYPHOSPHATE PHOSPHOHYDROLASE"/>
    <property type="match status" value="1"/>
</dbReference>
<dbReference type="PANTHER" id="PTHR12629:SF0">
    <property type="entry name" value="DIPHOSPHOINOSITOL-POLYPHOSPHATE DIPHOSPHATASE"/>
    <property type="match status" value="1"/>
</dbReference>
<dbReference type="GO" id="GO:0046872">
    <property type="term" value="F:metal ion binding"/>
    <property type="evidence" value="ECO:0007669"/>
    <property type="project" value="UniProtKB-KW"/>
</dbReference>
<evidence type="ECO:0000256" key="1">
    <source>
        <dbReference type="ARBA" id="ARBA00001946"/>
    </source>
</evidence>
<dbReference type="Pfam" id="PF00293">
    <property type="entry name" value="NUDIX"/>
    <property type="match status" value="1"/>
</dbReference>
<comment type="cofactor">
    <cofactor evidence="1">
        <name>Mg(2+)</name>
        <dbReference type="ChEBI" id="CHEBI:18420"/>
    </cofactor>
</comment>
<dbReference type="PROSITE" id="PS51462">
    <property type="entry name" value="NUDIX"/>
    <property type="match status" value="1"/>
</dbReference>
<keyword evidence="4" id="KW-0460">Magnesium</keyword>
<evidence type="ECO:0000259" key="5">
    <source>
        <dbReference type="PROSITE" id="PS51462"/>
    </source>
</evidence>
<evidence type="ECO:0000313" key="6">
    <source>
        <dbReference type="EMBL" id="PZX16317.1"/>
    </source>
</evidence>
<evidence type="ECO:0000256" key="4">
    <source>
        <dbReference type="ARBA" id="ARBA00022842"/>
    </source>
</evidence>
<dbReference type="AlphaFoldDB" id="A0A2W7NDZ2"/>
<dbReference type="InterPro" id="IPR015797">
    <property type="entry name" value="NUDIX_hydrolase-like_dom_sf"/>
</dbReference>
<evidence type="ECO:0000256" key="2">
    <source>
        <dbReference type="ARBA" id="ARBA00022723"/>
    </source>
</evidence>